<dbReference type="SMART" id="SM00822">
    <property type="entry name" value="PKS_KR"/>
    <property type="match status" value="1"/>
</dbReference>
<dbReference type="Pfam" id="PF00106">
    <property type="entry name" value="adh_short"/>
    <property type="match status" value="1"/>
</dbReference>
<reference evidence="6" key="1">
    <citation type="submission" date="2020-02" db="EMBL/GenBank/DDBJ databases">
        <authorList>
            <person name="Meier V. D."/>
        </authorList>
    </citation>
    <scope>NUCLEOTIDE SEQUENCE</scope>
    <source>
        <strain evidence="6">AVDCRST_MAG86</strain>
    </source>
</reference>
<evidence type="ECO:0000256" key="4">
    <source>
        <dbReference type="SAM" id="Phobius"/>
    </source>
</evidence>
<feature type="transmembrane region" description="Helical" evidence="4">
    <location>
        <begin position="313"/>
        <end position="330"/>
    </location>
</feature>
<name>A0A6J4VJQ2_9DEIN</name>
<accession>A0A6J4VJQ2</accession>
<dbReference type="PRINTS" id="PR00080">
    <property type="entry name" value="SDRFAMILY"/>
</dbReference>
<dbReference type="AlphaFoldDB" id="A0A6J4VJQ2"/>
<dbReference type="PROSITE" id="PS00061">
    <property type="entry name" value="ADH_SHORT"/>
    <property type="match status" value="1"/>
</dbReference>
<keyword evidence="2" id="KW-0560">Oxidoreductase</keyword>
<gene>
    <name evidence="6" type="ORF">AVDCRST_MAG86-2937</name>
</gene>
<dbReference type="CDD" id="cd05360">
    <property type="entry name" value="SDR_c3"/>
    <property type="match status" value="1"/>
</dbReference>
<keyword evidence="4" id="KW-1133">Transmembrane helix</keyword>
<dbReference type="PANTHER" id="PTHR44196">
    <property type="entry name" value="DEHYDROGENASE/REDUCTASE SDR FAMILY MEMBER 7B"/>
    <property type="match status" value="1"/>
</dbReference>
<dbReference type="GO" id="GO:0016491">
    <property type="term" value="F:oxidoreductase activity"/>
    <property type="evidence" value="ECO:0007669"/>
    <property type="project" value="UniProtKB-KW"/>
</dbReference>
<feature type="domain" description="Ketoreductase" evidence="5">
    <location>
        <begin position="11"/>
        <end position="196"/>
    </location>
</feature>
<protein>
    <submittedName>
        <fullName evidence="6">Short-chain dehydrogenase/reductase SDR</fullName>
    </submittedName>
</protein>
<sequence length="337" mass="35846">MKVKLKKLSEQVMVITGASSGIGLATARLAAKGGARVVLAARNEAALEQLVTELQAQGHKAVYVVADVGHEDDVRKIARVAHERFGGFDTWVNNAATGIFGALLDGATDDYRRLFETNFWGVVYGSLEAARHLSGRGGALINVGSALSDRALPLQGIYATSKHAVKGFTDALRTELEAADAPVSVTLVKPAAIDTPFPQHAKNYMSEEPTLPPPVYAPEVVAEAILHAARTPERDVIVGGGGKLISVMGQHAPRLADKMMATKGFLEQQKSGRPAHDQGGALYRPTFGLQERGEYDGHVKEASFYTRAARQPLPTALLVAAAGLALTALLRGDARKR</sequence>
<dbReference type="InterPro" id="IPR036291">
    <property type="entry name" value="NAD(P)-bd_dom_sf"/>
</dbReference>
<organism evidence="6">
    <name type="scientific">uncultured Truepera sp</name>
    <dbReference type="NCBI Taxonomy" id="543023"/>
    <lineage>
        <taxon>Bacteria</taxon>
        <taxon>Thermotogati</taxon>
        <taxon>Deinococcota</taxon>
        <taxon>Deinococci</taxon>
        <taxon>Trueperales</taxon>
        <taxon>Trueperaceae</taxon>
        <taxon>Truepera</taxon>
        <taxon>environmental samples</taxon>
    </lineage>
</organism>
<dbReference type="InterPro" id="IPR002347">
    <property type="entry name" value="SDR_fam"/>
</dbReference>
<dbReference type="NCBIfam" id="NF005495">
    <property type="entry name" value="PRK07109.1"/>
    <property type="match status" value="1"/>
</dbReference>
<proteinExistence type="inferred from homology"/>
<evidence type="ECO:0000256" key="2">
    <source>
        <dbReference type="ARBA" id="ARBA00023002"/>
    </source>
</evidence>
<dbReference type="InterPro" id="IPR020904">
    <property type="entry name" value="Sc_DH/Rdtase_CS"/>
</dbReference>
<dbReference type="Gene3D" id="3.40.50.720">
    <property type="entry name" value="NAD(P)-binding Rossmann-like Domain"/>
    <property type="match status" value="1"/>
</dbReference>
<evidence type="ECO:0000313" key="6">
    <source>
        <dbReference type="EMBL" id="CAA9578174.1"/>
    </source>
</evidence>
<comment type="similarity">
    <text evidence="1 3">Belongs to the short-chain dehydrogenases/reductases (SDR) family.</text>
</comment>
<evidence type="ECO:0000259" key="5">
    <source>
        <dbReference type="SMART" id="SM00822"/>
    </source>
</evidence>
<dbReference type="EMBL" id="CADCWP010000215">
    <property type="protein sequence ID" value="CAA9578174.1"/>
    <property type="molecule type" value="Genomic_DNA"/>
</dbReference>
<evidence type="ECO:0000256" key="3">
    <source>
        <dbReference type="RuleBase" id="RU000363"/>
    </source>
</evidence>
<keyword evidence="4" id="KW-0472">Membrane</keyword>
<keyword evidence="4" id="KW-0812">Transmembrane</keyword>
<dbReference type="SUPFAM" id="SSF51735">
    <property type="entry name" value="NAD(P)-binding Rossmann-fold domains"/>
    <property type="match status" value="1"/>
</dbReference>
<dbReference type="InterPro" id="IPR057326">
    <property type="entry name" value="KR_dom"/>
</dbReference>
<dbReference type="PRINTS" id="PR00081">
    <property type="entry name" value="GDHRDH"/>
</dbReference>
<dbReference type="PANTHER" id="PTHR44196:SF1">
    <property type="entry name" value="DEHYDROGENASE_REDUCTASE SDR FAMILY MEMBER 7B"/>
    <property type="match status" value="1"/>
</dbReference>
<evidence type="ECO:0000256" key="1">
    <source>
        <dbReference type="ARBA" id="ARBA00006484"/>
    </source>
</evidence>
<dbReference type="GO" id="GO:0016020">
    <property type="term" value="C:membrane"/>
    <property type="evidence" value="ECO:0007669"/>
    <property type="project" value="TreeGrafter"/>
</dbReference>